<evidence type="ECO:0000313" key="3">
    <source>
        <dbReference type="Proteomes" id="UP000215914"/>
    </source>
</evidence>
<evidence type="ECO:0000256" key="1">
    <source>
        <dbReference type="SAM" id="Phobius"/>
    </source>
</evidence>
<name>A0A9K3NM64_HELAN</name>
<gene>
    <name evidence="2" type="ORF">HanXRQr2_Chr05g0201931</name>
</gene>
<sequence length="58" mass="6404">MCTTLMVSDATSAFDLLEEKQVPIFCLIFMTAPVYALVTALSRTYTMSSCVIRLGTTF</sequence>
<keyword evidence="1" id="KW-0472">Membrane</keyword>
<keyword evidence="1" id="KW-0812">Transmembrane</keyword>
<feature type="transmembrane region" description="Helical" evidence="1">
    <location>
        <begin position="22"/>
        <end position="41"/>
    </location>
</feature>
<organism evidence="2 3">
    <name type="scientific">Helianthus annuus</name>
    <name type="common">Common sunflower</name>
    <dbReference type="NCBI Taxonomy" id="4232"/>
    <lineage>
        <taxon>Eukaryota</taxon>
        <taxon>Viridiplantae</taxon>
        <taxon>Streptophyta</taxon>
        <taxon>Embryophyta</taxon>
        <taxon>Tracheophyta</taxon>
        <taxon>Spermatophyta</taxon>
        <taxon>Magnoliopsida</taxon>
        <taxon>eudicotyledons</taxon>
        <taxon>Gunneridae</taxon>
        <taxon>Pentapetalae</taxon>
        <taxon>asterids</taxon>
        <taxon>campanulids</taxon>
        <taxon>Asterales</taxon>
        <taxon>Asteraceae</taxon>
        <taxon>Asteroideae</taxon>
        <taxon>Heliantheae alliance</taxon>
        <taxon>Heliantheae</taxon>
        <taxon>Helianthus</taxon>
    </lineage>
</organism>
<accession>A0A9K3NM64</accession>
<protein>
    <submittedName>
        <fullName evidence="2">Uncharacterized protein</fullName>
    </submittedName>
</protein>
<proteinExistence type="predicted"/>
<dbReference type="Gramene" id="mRNA:HanXRQr2_Chr05g0201931">
    <property type="protein sequence ID" value="CDS:HanXRQr2_Chr05g0201931.1"/>
    <property type="gene ID" value="HanXRQr2_Chr05g0201931"/>
</dbReference>
<reference evidence="2" key="1">
    <citation type="journal article" date="2017" name="Nature">
        <title>The sunflower genome provides insights into oil metabolism, flowering and Asterid evolution.</title>
        <authorList>
            <person name="Badouin H."/>
            <person name="Gouzy J."/>
            <person name="Grassa C.J."/>
            <person name="Murat F."/>
            <person name="Staton S.E."/>
            <person name="Cottret L."/>
            <person name="Lelandais-Briere C."/>
            <person name="Owens G.L."/>
            <person name="Carrere S."/>
            <person name="Mayjonade B."/>
            <person name="Legrand L."/>
            <person name="Gill N."/>
            <person name="Kane N.C."/>
            <person name="Bowers J.E."/>
            <person name="Hubner S."/>
            <person name="Bellec A."/>
            <person name="Berard A."/>
            <person name="Berges H."/>
            <person name="Blanchet N."/>
            <person name="Boniface M.C."/>
            <person name="Brunel D."/>
            <person name="Catrice O."/>
            <person name="Chaidir N."/>
            <person name="Claudel C."/>
            <person name="Donnadieu C."/>
            <person name="Faraut T."/>
            <person name="Fievet G."/>
            <person name="Helmstetter N."/>
            <person name="King M."/>
            <person name="Knapp S.J."/>
            <person name="Lai Z."/>
            <person name="Le Paslier M.C."/>
            <person name="Lippi Y."/>
            <person name="Lorenzon L."/>
            <person name="Mandel J.R."/>
            <person name="Marage G."/>
            <person name="Marchand G."/>
            <person name="Marquand E."/>
            <person name="Bret-Mestries E."/>
            <person name="Morien E."/>
            <person name="Nambeesan S."/>
            <person name="Nguyen T."/>
            <person name="Pegot-Espagnet P."/>
            <person name="Pouilly N."/>
            <person name="Raftis F."/>
            <person name="Sallet E."/>
            <person name="Schiex T."/>
            <person name="Thomas J."/>
            <person name="Vandecasteele C."/>
            <person name="Vares D."/>
            <person name="Vear F."/>
            <person name="Vautrin S."/>
            <person name="Crespi M."/>
            <person name="Mangin B."/>
            <person name="Burke J.M."/>
            <person name="Salse J."/>
            <person name="Munos S."/>
            <person name="Vincourt P."/>
            <person name="Rieseberg L.H."/>
            <person name="Langlade N.B."/>
        </authorList>
    </citation>
    <scope>NUCLEOTIDE SEQUENCE</scope>
    <source>
        <tissue evidence="2">Leaves</tissue>
    </source>
</reference>
<keyword evidence="1" id="KW-1133">Transmembrane helix</keyword>
<dbReference type="EMBL" id="MNCJ02000320">
    <property type="protein sequence ID" value="KAF5804845.1"/>
    <property type="molecule type" value="Genomic_DNA"/>
</dbReference>
<reference evidence="2" key="2">
    <citation type="submission" date="2020-06" db="EMBL/GenBank/DDBJ databases">
        <title>Helianthus annuus Genome sequencing and assembly Release 2.</title>
        <authorList>
            <person name="Gouzy J."/>
            <person name="Langlade N."/>
            <person name="Munos S."/>
        </authorList>
    </citation>
    <scope>NUCLEOTIDE SEQUENCE</scope>
    <source>
        <tissue evidence="2">Leaves</tissue>
    </source>
</reference>
<dbReference type="Proteomes" id="UP000215914">
    <property type="component" value="Unassembled WGS sequence"/>
</dbReference>
<evidence type="ECO:0000313" key="2">
    <source>
        <dbReference type="EMBL" id="KAF5804845.1"/>
    </source>
</evidence>
<keyword evidence="3" id="KW-1185">Reference proteome</keyword>
<dbReference type="AlphaFoldDB" id="A0A9K3NM64"/>
<comment type="caution">
    <text evidence="2">The sequence shown here is derived from an EMBL/GenBank/DDBJ whole genome shotgun (WGS) entry which is preliminary data.</text>
</comment>